<gene>
    <name evidence="2" type="ORF">EZS28_051585</name>
</gene>
<sequence>MDEYKRPTAKELLDSELMQFQAQIEKTNEKKDKGENEETNQKINELELKVRQLEAEKEKERRRTDQAEQRKKVSEDEKHKMQEGQLDMEEILKKIQQFNSQEIQEITQSGWIEMKNELEKQEK</sequence>
<comment type="caution">
    <text evidence="2">The sequence shown here is derived from an EMBL/GenBank/DDBJ whole genome shotgun (WGS) entry which is preliminary data.</text>
</comment>
<accession>A0A5J4T313</accession>
<evidence type="ECO:0000313" key="3">
    <source>
        <dbReference type="Proteomes" id="UP000324800"/>
    </source>
</evidence>
<name>A0A5J4T313_9EUKA</name>
<dbReference type="AlphaFoldDB" id="A0A5J4T313"/>
<evidence type="ECO:0000313" key="2">
    <source>
        <dbReference type="EMBL" id="KAA6352889.1"/>
    </source>
</evidence>
<reference evidence="2 3" key="1">
    <citation type="submission" date="2019-03" db="EMBL/GenBank/DDBJ databases">
        <title>Single cell metagenomics reveals metabolic interactions within the superorganism composed of flagellate Streblomastix strix and complex community of Bacteroidetes bacteria on its surface.</title>
        <authorList>
            <person name="Treitli S.C."/>
            <person name="Kolisko M."/>
            <person name="Husnik F."/>
            <person name="Keeling P."/>
            <person name="Hampl V."/>
        </authorList>
    </citation>
    <scope>NUCLEOTIDE SEQUENCE [LARGE SCALE GENOMIC DNA]</scope>
    <source>
        <strain evidence="2">ST1C</strain>
    </source>
</reference>
<evidence type="ECO:0000256" key="1">
    <source>
        <dbReference type="SAM" id="MobiDB-lite"/>
    </source>
</evidence>
<dbReference type="EMBL" id="SNRW01039131">
    <property type="protein sequence ID" value="KAA6352889.1"/>
    <property type="molecule type" value="Genomic_DNA"/>
</dbReference>
<dbReference type="Proteomes" id="UP000324800">
    <property type="component" value="Unassembled WGS sequence"/>
</dbReference>
<feature type="region of interest" description="Disordered" evidence="1">
    <location>
        <begin position="24"/>
        <end position="85"/>
    </location>
</feature>
<feature type="compositionally biased region" description="Basic and acidic residues" evidence="1">
    <location>
        <begin position="26"/>
        <end position="82"/>
    </location>
</feature>
<protein>
    <submittedName>
        <fullName evidence="2">Uncharacterized protein</fullName>
    </submittedName>
</protein>
<proteinExistence type="predicted"/>
<organism evidence="2 3">
    <name type="scientific">Streblomastix strix</name>
    <dbReference type="NCBI Taxonomy" id="222440"/>
    <lineage>
        <taxon>Eukaryota</taxon>
        <taxon>Metamonada</taxon>
        <taxon>Preaxostyla</taxon>
        <taxon>Oxymonadida</taxon>
        <taxon>Streblomastigidae</taxon>
        <taxon>Streblomastix</taxon>
    </lineage>
</organism>